<proteinExistence type="predicted"/>
<name>A0A8X6SHC1_TRICX</name>
<accession>A0A8X6SHC1</accession>
<evidence type="ECO:0000313" key="2">
    <source>
        <dbReference type="Proteomes" id="UP000887159"/>
    </source>
</evidence>
<dbReference type="Proteomes" id="UP000887159">
    <property type="component" value="Unassembled WGS sequence"/>
</dbReference>
<reference evidence="1" key="1">
    <citation type="submission" date="2020-08" db="EMBL/GenBank/DDBJ databases">
        <title>Multicomponent nature underlies the extraordinary mechanical properties of spider dragline silk.</title>
        <authorList>
            <person name="Kono N."/>
            <person name="Nakamura H."/>
            <person name="Mori M."/>
            <person name="Yoshida Y."/>
            <person name="Ohtoshi R."/>
            <person name="Malay A.D."/>
            <person name="Moran D.A.P."/>
            <person name="Tomita M."/>
            <person name="Numata K."/>
            <person name="Arakawa K."/>
        </authorList>
    </citation>
    <scope>NUCLEOTIDE SEQUENCE</scope>
</reference>
<dbReference type="AlphaFoldDB" id="A0A8X6SHC1"/>
<evidence type="ECO:0000313" key="1">
    <source>
        <dbReference type="EMBL" id="GFY06993.1"/>
    </source>
</evidence>
<dbReference type="EMBL" id="BMAU01021266">
    <property type="protein sequence ID" value="GFY06993.1"/>
    <property type="molecule type" value="Genomic_DNA"/>
</dbReference>
<protein>
    <submittedName>
        <fullName evidence="1">Uncharacterized protein</fullName>
    </submittedName>
</protein>
<keyword evidence="2" id="KW-1185">Reference proteome</keyword>
<sequence>MWFPHFKHGQHAMNMNRYTNAELVDIHFIYDLANGNGRVAVRLHGQHMMNMSHCMSAELADIHFIYGLANGSGCAAVWLYGERYPTRWQWNHQTFTRLHQNLAKHGSFRVTIDDTPVNSEMDLVARISIASATIRETHGLRFAHAFRCNYGSSGCSQPLLQVCTRHSETPSSATVYEWSSLDSWFRVLLPLKTHREKVLVFQSSQKVFVA</sequence>
<comment type="caution">
    <text evidence="1">The sequence shown here is derived from an EMBL/GenBank/DDBJ whole genome shotgun (WGS) entry which is preliminary data.</text>
</comment>
<gene>
    <name evidence="1" type="ORF">TNCV_4202641</name>
</gene>
<organism evidence="1 2">
    <name type="scientific">Trichonephila clavipes</name>
    <name type="common">Golden silk orbweaver</name>
    <name type="synonym">Nephila clavipes</name>
    <dbReference type="NCBI Taxonomy" id="2585209"/>
    <lineage>
        <taxon>Eukaryota</taxon>
        <taxon>Metazoa</taxon>
        <taxon>Ecdysozoa</taxon>
        <taxon>Arthropoda</taxon>
        <taxon>Chelicerata</taxon>
        <taxon>Arachnida</taxon>
        <taxon>Araneae</taxon>
        <taxon>Araneomorphae</taxon>
        <taxon>Entelegynae</taxon>
        <taxon>Araneoidea</taxon>
        <taxon>Nephilidae</taxon>
        <taxon>Trichonephila</taxon>
    </lineage>
</organism>